<organism evidence="2 3">
    <name type="scientific">Herbiconiux daphne</name>
    <dbReference type="NCBI Taxonomy" id="2970914"/>
    <lineage>
        <taxon>Bacteria</taxon>
        <taxon>Bacillati</taxon>
        <taxon>Actinomycetota</taxon>
        <taxon>Actinomycetes</taxon>
        <taxon>Micrococcales</taxon>
        <taxon>Microbacteriaceae</taxon>
        <taxon>Herbiconiux</taxon>
    </lineage>
</organism>
<protein>
    <submittedName>
        <fullName evidence="2">GNAT family N-acetyltransferase</fullName>
    </submittedName>
</protein>
<feature type="domain" description="N-acetyltransferase" evidence="1">
    <location>
        <begin position="150"/>
        <end position="286"/>
    </location>
</feature>
<dbReference type="RefSeq" id="WP_259541678.1">
    <property type="nucleotide sequence ID" value="NZ_JANLCJ010000011.1"/>
</dbReference>
<sequence>MSGEGPNEAGRLLAAYDAQLRTDAETPSAIAVTRLGPLRLVTFAGGRGFVTYRDLGEAAAASQATDAAAPAPADEAAATADVAGLVAAALAHYRADPAITRVEWKTRGHDRAPGLHDALVAAGFAPDETESIMIGEAAALAVDVALPDGVRLRRVTAEHDVRAMSAMQDEVFGDEPSDEMANALLRRLALDDGMELWVAESGREIVSAGRLEPVAGTDFAGIWGGATRPAWRGQGIYRALTAARARSALERGKTLIHSDSTEFSRPILERSGLLKVSTTTPYRWRR</sequence>
<dbReference type="CDD" id="cd04301">
    <property type="entry name" value="NAT_SF"/>
    <property type="match status" value="1"/>
</dbReference>
<comment type="caution">
    <text evidence="2">The sequence shown here is derived from an EMBL/GenBank/DDBJ whole genome shotgun (WGS) entry which is preliminary data.</text>
</comment>
<dbReference type="Pfam" id="PF00583">
    <property type="entry name" value="Acetyltransf_1"/>
    <property type="match status" value="1"/>
</dbReference>
<dbReference type="PROSITE" id="PS51186">
    <property type="entry name" value="GNAT"/>
    <property type="match status" value="1"/>
</dbReference>
<gene>
    <name evidence="2" type="ORF">N1032_20075</name>
</gene>
<name>A0ABT2H7Y1_9MICO</name>
<dbReference type="EMBL" id="JANLCJ010000011">
    <property type="protein sequence ID" value="MCS5736042.1"/>
    <property type="molecule type" value="Genomic_DNA"/>
</dbReference>
<dbReference type="InterPro" id="IPR000182">
    <property type="entry name" value="GNAT_dom"/>
</dbReference>
<evidence type="ECO:0000313" key="2">
    <source>
        <dbReference type="EMBL" id="MCS5736042.1"/>
    </source>
</evidence>
<dbReference type="Proteomes" id="UP001165586">
    <property type="component" value="Unassembled WGS sequence"/>
</dbReference>
<dbReference type="SUPFAM" id="SSF55729">
    <property type="entry name" value="Acyl-CoA N-acyltransferases (Nat)"/>
    <property type="match status" value="1"/>
</dbReference>
<dbReference type="Gene3D" id="3.40.630.30">
    <property type="match status" value="1"/>
</dbReference>
<reference evidence="2" key="1">
    <citation type="submission" date="2022-08" db="EMBL/GenBank/DDBJ databases">
        <authorList>
            <person name="Deng Y."/>
            <person name="Han X.-F."/>
            <person name="Zhang Y.-Q."/>
        </authorList>
    </citation>
    <scope>NUCLEOTIDE SEQUENCE</scope>
    <source>
        <strain evidence="2">CPCC 203386</strain>
    </source>
</reference>
<accession>A0ABT2H7Y1</accession>
<evidence type="ECO:0000313" key="3">
    <source>
        <dbReference type="Proteomes" id="UP001165586"/>
    </source>
</evidence>
<dbReference type="InterPro" id="IPR016181">
    <property type="entry name" value="Acyl_CoA_acyltransferase"/>
</dbReference>
<proteinExistence type="predicted"/>
<evidence type="ECO:0000259" key="1">
    <source>
        <dbReference type="PROSITE" id="PS51186"/>
    </source>
</evidence>
<keyword evidence="3" id="KW-1185">Reference proteome</keyword>